<evidence type="ECO:0000259" key="9">
    <source>
        <dbReference type="PROSITE" id="PS50929"/>
    </source>
</evidence>
<evidence type="ECO:0000256" key="6">
    <source>
        <dbReference type="ARBA" id="ARBA00023136"/>
    </source>
</evidence>
<keyword evidence="5 7" id="KW-1133">Transmembrane helix</keyword>
<evidence type="ECO:0000259" key="8">
    <source>
        <dbReference type="PROSITE" id="PS50893"/>
    </source>
</evidence>
<dbReference type="CDD" id="cd18587">
    <property type="entry name" value="ABC_6TM_LapB_like"/>
    <property type="match status" value="1"/>
</dbReference>
<dbReference type="Pfam" id="PF00664">
    <property type="entry name" value="ABC_membrane"/>
    <property type="match status" value="1"/>
</dbReference>
<accession>A0ABY0JUF2</accession>
<dbReference type="InterPro" id="IPR027417">
    <property type="entry name" value="P-loop_NTPase"/>
</dbReference>
<keyword evidence="4" id="KW-0067">ATP-binding</keyword>
<evidence type="ECO:0000256" key="2">
    <source>
        <dbReference type="ARBA" id="ARBA00022692"/>
    </source>
</evidence>
<feature type="domain" description="ABC transmembrane type-1" evidence="9">
    <location>
        <begin position="177"/>
        <end position="455"/>
    </location>
</feature>
<feature type="transmembrane region" description="Helical" evidence="7">
    <location>
        <begin position="208"/>
        <end position="228"/>
    </location>
</feature>
<dbReference type="Gene3D" id="3.90.70.10">
    <property type="entry name" value="Cysteine proteinases"/>
    <property type="match status" value="1"/>
</dbReference>
<dbReference type="PANTHER" id="PTHR43394">
    <property type="entry name" value="ATP-DEPENDENT PERMEASE MDL1, MITOCHONDRIAL"/>
    <property type="match status" value="1"/>
</dbReference>
<evidence type="ECO:0000256" key="3">
    <source>
        <dbReference type="ARBA" id="ARBA00022741"/>
    </source>
</evidence>
<gene>
    <name evidence="10" type="ORF">BN4901_4040</name>
</gene>
<dbReference type="PANTHER" id="PTHR43394:SF1">
    <property type="entry name" value="ATP-BINDING CASSETTE SUB-FAMILY B MEMBER 10, MITOCHONDRIAL"/>
    <property type="match status" value="1"/>
</dbReference>
<comment type="subcellular location">
    <subcellularLocation>
        <location evidence="1">Cell membrane</location>
        <topology evidence="1">Multi-pass membrane protein</topology>
    </subcellularLocation>
</comment>
<dbReference type="RefSeq" id="WP_231130627.1">
    <property type="nucleotide sequence ID" value="NZ_FLUX01000044.1"/>
</dbReference>
<sequence>MTSSSTVDMSCTSKDKDVEYYYFQLWQEAIVQIAHHYRLDISEQNILVASQWYQECKKEDVLKTMARQAGLMMKCTPVTQFQFSTWLLPVVIEMRDGRFALVKNIEDNQNVTCAYVDEQGLLTTFTREEFLEAGLRVILLRPLTNSADPRVDDYTRPVEKHWAWQIIFQDMRPYYYVILGSLFINILGLAGITYSMQTYDRIIPAQSWPTLWVLFSGVILAFVFDLILRLMRYSIIDIVGKRADLRIADRVFGRVLRIHSAHRPQSTGTFISQVRELDQIREMITSTTVVAMADLPFFFLFLVVIYLLGGILFLVPLAGMILMVLPGFLCQKKLALLARSAMRESNLRSAMLVESIQGLDDVKSLQAEYRFQQQWLNYTATTASSSLELKHLTHKLTSWSYLIQNAVFVCVVAVGTPLAMNGELSTGALVAASILSSRMMAPVAQVANILTRWQQTKVAIVGLDSIMKLPTDDARGGRRVHKPYLRGHFVLKDTAFRHHTTSRQNAIAIDDLEIKAGEKIALLGRNGSGKSSLLNALAGNMLCVNGVTTLDNIRLDNLDPGDLHRDIGMLSQRSRLFHGSIRENLALGMPLASDEELEAALEKTGALAFINQLADGLDHLIAEGGIGLSGGQQQALLLSRLILRDPQIVLLDEPTAAMDEETEAEFIRRMKPWMAGKTVIIATHRKRVLELIERTIVMSQGSIVIDAPREQFFGEYSQEAEA</sequence>
<organism evidence="10 11">
    <name type="scientific">Citrobacter europaeus</name>
    <dbReference type="NCBI Taxonomy" id="1914243"/>
    <lineage>
        <taxon>Bacteria</taxon>
        <taxon>Pseudomonadati</taxon>
        <taxon>Pseudomonadota</taxon>
        <taxon>Gammaproteobacteria</taxon>
        <taxon>Enterobacterales</taxon>
        <taxon>Enterobacteriaceae</taxon>
        <taxon>Citrobacter</taxon>
    </lineage>
</organism>
<evidence type="ECO:0000256" key="4">
    <source>
        <dbReference type="ARBA" id="ARBA00022840"/>
    </source>
</evidence>
<dbReference type="InterPro" id="IPR003593">
    <property type="entry name" value="AAA+_ATPase"/>
</dbReference>
<keyword evidence="3" id="KW-0547">Nucleotide-binding</keyword>
<dbReference type="Proteomes" id="UP000195338">
    <property type="component" value="Unassembled WGS sequence"/>
</dbReference>
<dbReference type="PROSITE" id="PS00211">
    <property type="entry name" value="ABC_TRANSPORTER_1"/>
    <property type="match status" value="1"/>
</dbReference>
<dbReference type="InterPro" id="IPR011527">
    <property type="entry name" value="ABC1_TM_dom"/>
</dbReference>
<keyword evidence="11" id="KW-1185">Reference proteome</keyword>
<dbReference type="Gene3D" id="3.40.50.300">
    <property type="entry name" value="P-loop containing nucleotide triphosphate hydrolases"/>
    <property type="match status" value="1"/>
</dbReference>
<feature type="domain" description="ABC transporter" evidence="8">
    <location>
        <begin position="489"/>
        <end position="722"/>
    </location>
</feature>
<evidence type="ECO:0000256" key="7">
    <source>
        <dbReference type="SAM" id="Phobius"/>
    </source>
</evidence>
<dbReference type="PROSITE" id="PS50929">
    <property type="entry name" value="ABC_TM1F"/>
    <property type="match status" value="1"/>
</dbReference>
<dbReference type="SUPFAM" id="SSF52540">
    <property type="entry name" value="P-loop containing nucleoside triphosphate hydrolases"/>
    <property type="match status" value="1"/>
</dbReference>
<dbReference type="EMBL" id="FLUX01000044">
    <property type="protein sequence ID" value="SBW27547.1"/>
    <property type="molecule type" value="Genomic_DNA"/>
</dbReference>
<dbReference type="PROSITE" id="PS50893">
    <property type="entry name" value="ABC_TRANSPORTER_2"/>
    <property type="match status" value="1"/>
</dbReference>
<name>A0ABY0JUF2_9ENTR</name>
<feature type="transmembrane region" description="Helical" evidence="7">
    <location>
        <begin position="174"/>
        <end position="196"/>
    </location>
</feature>
<reference evidence="10 11" key="1">
    <citation type="submission" date="2016-04" db="EMBL/GenBank/DDBJ databases">
        <authorList>
            <person name="Mornico D."/>
        </authorList>
    </citation>
    <scope>NUCLEOTIDE SEQUENCE [LARGE SCALE GENOMIC DNA]</scope>
    <source>
        <strain evidence="10 11">A121</strain>
    </source>
</reference>
<dbReference type="SMART" id="SM00382">
    <property type="entry name" value="AAA"/>
    <property type="match status" value="1"/>
</dbReference>
<dbReference type="InterPro" id="IPR017871">
    <property type="entry name" value="ABC_transporter-like_CS"/>
</dbReference>
<keyword evidence="6 7" id="KW-0472">Membrane</keyword>
<dbReference type="InterPro" id="IPR039421">
    <property type="entry name" value="Type_1_exporter"/>
</dbReference>
<protein>
    <submittedName>
        <fullName evidence="10">Type I secretion system ATPase, LssB family LapB</fullName>
    </submittedName>
</protein>
<dbReference type="Gene3D" id="1.20.1560.10">
    <property type="entry name" value="ABC transporter type 1, transmembrane domain"/>
    <property type="match status" value="1"/>
</dbReference>
<dbReference type="Pfam" id="PF00005">
    <property type="entry name" value="ABC_tran"/>
    <property type="match status" value="1"/>
</dbReference>
<dbReference type="InterPro" id="IPR017750">
    <property type="entry name" value="ATPase_T1SS"/>
</dbReference>
<evidence type="ECO:0000256" key="5">
    <source>
        <dbReference type="ARBA" id="ARBA00022989"/>
    </source>
</evidence>
<dbReference type="InterPro" id="IPR003439">
    <property type="entry name" value="ABC_transporter-like_ATP-bd"/>
</dbReference>
<proteinExistence type="predicted"/>
<keyword evidence="2 7" id="KW-0812">Transmembrane</keyword>
<dbReference type="NCBIfam" id="TIGR03375">
    <property type="entry name" value="type_I_sec_LssB"/>
    <property type="match status" value="1"/>
</dbReference>
<comment type="caution">
    <text evidence="10">The sequence shown here is derived from an EMBL/GenBank/DDBJ whole genome shotgun (WGS) entry which is preliminary data.</text>
</comment>
<evidence type="ECO:0000313" key="10">
    <source>
        <dbReference type="EMBL" id="SBW27547.1"/>
    </source>
</evidence>
<evidence type="ECO:0000313" key="11">
    <source>
        <dbReference type="Proteomes" id="UP000195338"/>
    </source>
</evidence>
<dbReference type="SUPFAM" id="SSF90123">
    <property type="entry name" value="ABC transporter transmembrane region"/>
    <property type="match status" value="1"/>
</dbReference>
<dbReference type="InterPro" id="IPR036640">
    <property type="entry name" value="ABC1_TM_sf"/>
</dbReference>
<evidence type="ECO:0000256" key="1">
    <source>
        <dbReference type="ARBA" id="ARBA00004651"/>
    </source>
</evidence>